<dbReference type="InterPro" id="IPR020823">
    <property type="entry name" value="Cell_div_FtsA"/>
</dbReference>
<dbReference type="NCBIfam" id="NF007009">
    <property type="entry name" value="PRK09472.1"/>
    <property type="match status" value="1"/>
</dbReference>
<proteinExistence type="inferred from homology"/>
<evidence type="ECO:0000313" key="8">
    <source>
        <dbReference type="EMBL" id="KFL35912.1"/>
    </source>
</evidence>
<evidence type="ECO:0000313" key="9">
    <source>
        <dbReference type="Proteomes" id="UP000029085"/>
    </source>
</evidence>
<accession>A0A087MGA9</accession>
<reference evidence="9" key="1">
    <citation type="submission" date="2013-08" db="EMBL/GenBank/DDBJ databases">
        <title>Genome sequencing of Arenimonas donghaensis.</title>
        <authorList>
            <person name="Chen F."/>
            <person name="Wang G."/>
        </authorList>
    </citation>
    <scope>NUCLEOTIDE SEQUENCE [LARGE SCALE GENOMIC DNA]</scope>
    <source>
        <strain evidence="9">HO3-R19</strain>
    </source>
</reference>
<evidence type="ECO:0000256" key="6">
    <source>
        <dbReference type="PIRNR" id="PIRNR003101"/>
    </source>
</evidence>
<dbReference type="HAMAP" id="MF_02033">
    <property type="entry name" value="FtsA"/>
    <property type="match status" value="1"/>
</dbReference>
<evidence type="ECO:0000256" key="4">
    <source>
        <dbReference type="ARBA" id="ARBA00023306"/>
    </source>
</evidence>
<dbReference type="FunFam" id="3.30.420.40:FF:000032">
    <property type="entry name" value="Cell division protein FtsA"/>
    <property type="match status" value="1"/>
</dbReference>
<comment type="subcellular location">
    <subcellularLocation>
        <location evidence="5">Cell membrane</location>
        <topology evidence="5">Peripheral membrane protein</topology>
        <orientation evidence="5">Cytoplasmic side</orientation>
    </subcellularLocation>
    <text evidence="5">Localizes to the Z ring in an FtsZ-dependent manner. Targeted to the membrane through a conserved C-terminal amphipathic helix.</text>
</comment>
<dbReference type="SMART" id="SM00842">
    <property type="entry name" value="FtsA"/>
    <property type="match status" value="1"/>
</dbReference>
<keyword evidence="3 5" id="KW-0472">Membrane</keyword>
<dbReference type="PIRSF" id="PIRSF003101">
    <property type="entry name" value="FtsA"/>
    <property type="match status" value="1"/>
</dbReference>
<dbReference type="Gene3D" id="3.30.1490.110">
    <property type="match status" value="1"/>
</dbReference>
<dbReference type="Pfam" id="PF14450">
    <property type="entry name" value="FtsA"/>
    <property type="match status" value="2"/>
</dbReference>
<evidence type="ECO:0000256" key="5">
    <source>
        <dbReference type="HAMAP-Rule" id="MF_02033"/>
    </source>
</evidence>
<protein>
    <recommendedName>
        <fullName evidence="5 6">Cell division protein FtsA</fullName>
    </recommendedName>
</protein>
<dbReference type="InterPro" id="IPR003494">
    <property type="entry name" value="SHS2_FtsA"/>
</dbReference>
<dbReference type="InterPro" id="IPR050696">
    <property type="entry name" value="FtsA/MreB"/>
</dbReference>
<dbReference type="PANTHER" id="PTHR32432:SF4">
    <property type="entry name" value="CELL DIVISION PROTEIN FTSA"/>
    <property type="match status" value="1"/>
</dbReference>
<dbReference type="NCBIfam" id="TIGR01174">
    <property type="entry name" value="ftsA"/>
    <property type="match status" value="1"/>
</dbReference>
<comment type="similarity">
    <text evidence="5 6">Belongs to the FtsA/MreB family.</text>
</comment>
<keyword evidence="1 5" id="KW-1003">Cell membrane</keyword>
<evidence type="ECO:0000259" key="7">
    <source>
        <dbReference type="SMART" id="SM00842"/>
    </source>
</evidence>
<keyword evidence="4 5" id="KW-0131">Cell cycle</keyword>
<sequence length="411" mass="43822">MNRKGDKSLIVGLDIGTSKVTALVGEYSPGQEIEVIGIGSHESRGMKRGVVVDIESTVQSIQRAVEEAELMAGCEIRSVYASISGSHTQCRNSPGIVPVAGGEVTYADLDRVLEAAKAVAVPADQKILHAIAQEYIVDNSQEGIRNPVGMSGVRLEVRAHLVTGAQSAASNVSKCVQRCGLQVDDLILSALASSTAVLTTDEKELGVVLVDIGAGTTDIAVFVQGAIRHSASLPIAGDQVTNDIAHLLRTPTPEAEQIKVRYACALAQLATAEESIQVPSVGDRPPRRLARQALAEAVQNRYEEIFELVQAELRRSGFEELVRAGLVLTGGASRMEGVVELAEEMLHMPVRVGIPQHVSGLGEVVGNPVHATGVGLLLWGSQIEHPRRPTLSVGKAGTIWTKFKNWYRGEF</sequence>
<name>A0A087MGA9_9GAMM</name>
<keyword evidence="2 5" id="KW-0132">Cell division</keyword>
<dbReference type="PATRIC" id="fig|1121014.3.peg.2197"/>
<dbReference type="GO" id="GO:0032153">
    <property type="term" value="C:cell division site"/>
    <property type="evidence" value="ECO:0007669"/>
    <property type="project" value="UniProtKB-UniRule"/>
</dbReference>
<dbReference type="STRING" id="1121014.N788_06460"/>
<organism evidence="8 9">
    <name type="scientific">Arenimonas donghaensis DSM 18148 = HO3-R19</name>
    <dbReference type="NCBI Taxonomy" id="1121014"/>
    <lineage>
        <taxon>Bacteria</taxon>
        <taxon>Pseudomonadati</taxon>
        <taxon>Pseudomonadota</taxon>
        <taxon>Gammaproteobacteria</taxon>
        <taxon>Lysobacterales</taxon>
        <taxon>Lysobacteraceae</taxon>
        <taxon>Arenimonas</taxon>
    </lineage>
</organism>
<evidence type="ECO:0000256" key="1">
    <source>
        <dbReference type="ARBA" id="ARBA00022475"/>
    </source>
</evidence>
<reference evidence="8 9" key="2">
    <citation type="journal article" date="2015" name="Stand. Genomic Sci.">
        <title>High quality draft genomic sequence of Arenimonas donghaensis DSM 18148(T).</title>
        <authorList>
            <person name="Chen F."/>
            <person name="Wang H."/>
            <person name="Cao Y."/>
            <person name="Li X."/>
            <person name="Wang G."/>
        </authorList>
    </citation>
    <scope>NUCLEOTIDE SEQUENCE [LARGE SCALE GENOMIC DNA]</scope>
    <source>
        <strain evidence="8 9">HO3-R19</strain>
    </source>
</reference>
<dbReference type="RefSeq" id="WP_034225114.1">
    <property type="nucleotide sequence ID" value="NZ_AVCJ01000043.1"/>
</dbReference>
<dbReference type="AlphaFoldDB" id="A0A087MGA9"/>
<comment type="function">
    <text evidence="5 6">Cell division protein that is involved in the assembly of the Z ring. May serve as a membrane anchor for the Z ring.</text>
</comment>
<dbReference type="Proteomes" id="UP000029085">
    <property type="component" value="Unassembled WGS sequence"/>
</dbReference>
<dbReference type="OrthoDB" id="9810567at2"/>
<keyword evidence="9" id="KW-1185">Reference proteome</keyword>
<dbReference type="GO" id="GO:0043093">
    <property type="term" value="P:FtsZ-dependent cytokinesis"/>
    <property type="evidence" value="ECO:0007669"/>
    <property type="project" value="UniProtKB-UniRule"/>
</dbReference>
<dbReference type="Gene3D" id="3.30.420.40">
    <property type="match status" value="2"/>
</dbReference>
<dbReference type="GO" id="GO:0009898">
    <property type="term" value="C:cytoplasmic side of plasma membrane"/>
    <property type="evidence" value="ECO:0007669"/>
    <property type="project" value="UniProtKB-UniRule"/>
</dbReference>
<dbReference type="SUPFAM" id="SSF53067">
    <property type="entry name" value="Actin-like ATPase domain"/>
    <property type="match status" value="2"/>
</dbReference>
<comment type="subunit">
    <text evidence="5">Self-interacts. Interacts with FtsZ.</text>
</comment>
<dbReference type="CDD" id="cd24048">
    <property type="entry name" value="ASKHA_NBD_FtsA"/>
    <property type="match status" value="1"/>
</dbReference>
<dbReference type="EMBL" id="AVCJ01000043">
    <property type="protein sequence ID" value="KFL35912.1"/>
    <property type="molecule type" value="Genomic_DNA"/>
</dbReference>
<gene>
    <name evidence="5" type="primary">ftsA</name>
    <name evidence="8" type="ORF">N788_06460</name>
</gene>
<dbReference type="PANTHER" id="PTHR32432">
    <property type="entry name" value="CELL DIVISION PROTEIN FTSA-RELATED"/>
    <property type="match status" value="1"/>
</dbReference>
<dbReference type="Pfam" id="PF02491">
    <property type="entry name" value="SHS2_FTSA"/>
    <property type="match status" value="1"/>
</dbReference>
<comment type="caution">
    <text evidence="8">The sequence shown here is derived from an EMBL/GenBank/DDBJ whole genome shotgun (WGS) entry which is preliminary data.</text>
</comment>
<dbReference type="FunFam" id="3.30.420.40:FF:000035">
    <property type="entry name" value="Cell division protein FtsA"/>
    <property type="match status" value="1"/>
</dbReference>
<feature type="domain" description="SHS2" evidence="7">
    <location>
        <begin position="10"/>
        <end position="197"/>
    </location>
</feature>
<dbReference type="InterPro" id="IPR043129">
    <property type="entry name" value="ATPase_NBD"/>
</dbReference>
<evidence type="ECO:0000256" key="2">
    <source>
        <dbReference type="ARBA" id="ARBA00022618"/>
    </source>
</evidence>
<evidence type="ECO:0000256" key="3">
    <source>
        <dbReference type="ARBA" id="ARBA00023136"/>
    </source>
</evidence>